<dbReference type="Gene3D" id="3.40.50.80">
    <property type="entry name" value="Nucleotide-binding domain of ferredoxin-NADP reductase (FNR) module"/>
    <property type="match status" value="1"/>
</dbReference>
<dbReference type="AlphaFoldDB" id="A0A1X2IK26"/>
<dbReference type="Gene3D" id="2.40.30.10">
    <property type="entry name" value="Translation factors"/>
    <property type="match status" value="1"/>
</dbReference>
<evidence type="ECO:0000256" key="3">
    <source>
        <dbReference type="ARBA" id="ARBA00022982"/>
    </source>
</evidence>
<dbReference type="Proteomes" id="UP000193560">
    <property type="component" value="Unassembled WGS sequence"/>
</dbReference>
<evidence type="ECO:0000259" key="9">
    <source>
        <dbReference type="PROSITE" id="PS51384"/>
    </source>
</evidence>
<dbReference type="PROSITE" id="PS50096">
    <property type="entry name" value="IQ"/>
    <property type="match status" value="1"/>
</dbReference>
<dbReference type="Pfam" id="PF08030">
    <property type="entry name" value="NAD_binding_6"/>
    <property type="match status" value="1"/>
</dbReference>
<evidence type="ECO:0000256" key="5">
    <source>
        <dbReference type="ARBA" id="ARBA00023002"/>
    </source>
</evidence>
<dbReference type="GO" id="GO:0000293">
    <property type="term" value="F:ferric-chelate reductase activity"/>
    <property type="evidence" value="ECO:0007669"/>
    <property type="project" value="TreeGrafter"/>
</dbReference>
<sequence length="494" mass="55096">MNNDLSLNSNRAGFLTIALVPFLLASTGRHSALALLTGMSSVRLNFFHRVLGIAIVLLATVHMACMVSAWAAFPSFMASHLYPIRVFKYEFFVCTHLLAFGFIGAISKHTPYAMRYFITGIVCYCLNLLASWFVQARLARVRAHVLPNDCTRLSLRLSSPIKHHPGQYIYVCIPRLSAFQWHPFTITNTQPTGEGFCDTLVEVHATVRGDYTRQLYKLAADHDDDWHAFVSGPCGRTLASTCPETMLTEQRVIVAANAGAGVTFGMRLIRELASVLLDNGNHHDGDDNDEEILDDSPSSTVTEPHPRRRLLLCGLPVVTRDIYFIWSVRRGGELAWFKSELQHYKTQFDKANATDAHFPRLHLLFYHTGTDDLMVDEDECMTEMKINGHSGVQAAPVVDETLNDGAELGYENKDLLVPSYSGSGDDSSKPSFRATIQRQRVDPKECLNLASGSESMGLFVCGSSSFNRSFKNSVAKLDASRSCLLEFHCEDFEY</sequence>
<keyword evidence="3" id="KW-0249">Electron transport</keyword>
<dbReference type="PANTHER" id="PTHR11972:SF192">
    <property type="entry name" value="FERRIC REDUCTASE TRANSMEMBRANE COMPONENT 1-RELATED"/>
    <property type="match status" value="1"/>
</dbReference>
<dbReference type="PANTHER" id="PTHR11972">
    <property type="entry name" value="NADPH OXIDASE"/>
    <property type="match status" value="1"/>
</dbReference>
<gene>
    <name evidence="10" type="ORF">BCR42DRAFT_412775</name>
</gene>
<evidence type="ECO:0000256" key="6">
    <source>
        <dbReference type="ARBA" id="ARBA00023065"/>
    </source>
</evidence>
<dbReference type="GO" id="GO:0033215">
    <property type="term" value="P:reductive iron assimilation"/>
    <property type="evidence" value="ECO:0007669"/>
    <property type="project" value="TreeGrafter"/>
</dbReference>
<dbReference type="InterPro" id="IPR017938">
    <property type="entry name" value="Riboflavin_synthase-like_b-brl"/>
</dbReference>
<evidence type="ECO:0000256" key="2">
    <source>
        <dbReference type="ARBA" id="ARBA00022692"/>
    </source>
</evidence>
<proteinExistence type="predicted"/>
<organism evidence="10 11">
    <name type="scientific">Absidia repens</name>
    <dbReference type="NCBI Taxonomy" id="90262"/>
    <lineage>
        <taxon>Eukaryota</taxon>
        <taxon>Fungi</taxon>
        <taxon>Fungi incertae sedis</taxon>
        <taxon>Mucoromycota</taxon>
        <taxon>Mucoromycotina</taxon>
        <taxon>Mucoromycetes</taxon>
        <taxon>Mucorales</taxon>
        <taxon>Cunninghamellaceae</taxon>
        <taxon>Absidia</taxon>
    </lineage>
</organism>
<dbReference type="InterPro" id="IPR013112">
    <property type="entry name" value="FAD-bd_8"/>
</dbReference>
<dbReference type="GO" id="GO:0005886">
    <property type="term" value="C:plasma membrane"/>
    <property type="evidence" value="ECO:0007669"/>
    <property type="project" value="TreeGrafter"/>
</dbReference>
<dbReference type="SUPFAM" id="SSF63380">
    <property type="entry name" value="Riboflavin synthase domain-like"/>
    <property type="match status" value="1"/>
</dbReference>
<feature type="transmembrane region" description="Helical" evidence="8">
    <location>
        <begin position="113"/>
        <end position="134"/>
    </location>
</feature>
<dbReference type="InterPro" id="IPR017927">
    <property type="entry name" value="FAD-bd_FR_type"/>
</dbReference>
<dbReference type="InterPro" id="IPR050369">
    <property type="entry name" value="RBOH/FRE"/>
</dbReference>
<keyword evidence="11" id="KW-1185">Reference proteome</keyword>
<comment type="subcellular location">
    <subcellularLocation>
        <location evidence="1">Membrane</location>
        <topology evidence="1">Multi-pass membrane protein</topology>
    </subcellularLocation>
</comment>
<dbReference type="OrthoDB" id="167398at2759"/>
<keyword evidence="4 8" id="KW-1133">Transmembrane helix</keyword>
<dbReference type="EMBL" id="MCGE01000009">
    <property type="protein sequence ID" value="ORZ17921.1"/>
    <property type="molecule type" value="Genomic_DNA"/>
</dbReference>
<dbReference type="InterPro" id="IPR013130">
    <property type="entry name" value="Fe3_Rdtase_TM_dom"/>
</dbReference>
<protein>
    <recommendedName>
        <fullName evidence="9">FAD-binding FR-type domain-containing protein</fullName>
    </recommendedName>
</protein>
<dbReference type="CDD" id="cd06186">
    <property type="entry name" value="NOX_Duox_like_FAD_NADP"/>
    <property type="match status" value="1"/>
</dbReference>
<evidence type="ECO:0000256" key="4">
    <source>
        <dbReference type="ARBA" id="ARBA00022989"/>
    </source>
</evidence>
<accession>A0A1X2IK26</accession>
<keyword evidence="6" id="KW-0406">Ion transport</keyword>
<keyword evidence="6" id="KW-0813">Transport</keyword>
<comment type="caution">
    <text evidence="10">The sequence shown here is derived from an EMBL/GenBank/DDBJ whole genome shotgun (WGS) entry which is preliminary data.</text>
</comment>
<dbReference type="InterPro" id="IPR013121">
    <property type="entry name" value="Fe_red_NAD-bd_6"/>
</dbReference>
<evidence type="ECO:0000256" key="8">
    <source>
        <dbReference type="SAM" id="Phobius"/>
    </source>
</evidence>
<dbReference type="Pfam" id="PF08022">
    <property type="entry name" value="FAD_binding_8"/>
    <property type="match status" value="1"/>
</dbReference>
<name>A0A1X2IK26_9FUNG</name>
<reference evidence="10 11" key="1">
    <citation type="submission" date="2016-07" db="EMBL/GenBank/DDBJ databases">
        <title>Pervasive Adenine N6-methylation of Active Genes in Fungi.</title>
        <authorList>
            <consortium name="DOE Joint Genome Institute"/>
            <person name="Mondo S.J."/>
            <person name="Dannebaum R.O."/>
            <person name="Kuo R.C."/>
            <person name="Labutti K."/>
            <person name="Haridas S."/>
            <person name="Kuo A."/>
            <person name="Salamov A."/>
            <person name="Ahrendt S.R."/>
            <person name="Lipzen A."/>
            <person name="Sullivan W."/>
            <person name="Andreopoulos W.B."/>
            <person name="Clum A."/>
            <person name="Lindquist E."/>
            <person name="Daum C."/>
            <person name="Ramamoorthy G.K."/>
            <person name="Gryganskyi A."/>
            <person name="Culley D."/>
            <person name="Magnuson J.K."/>
            <person name="James T.Y."/>
            <person name="O'Malley M.A."/>
            <person name="Stajich J.E."/>
            <person name="Spatafora J.W."/>
            <person name="Visel A."/>
            <person name="Grigoriev I.V."/>
        </authorList>
    </citation>
    <scope>NUCLEOTIDE SEQUENCE [LARGE SCALE GENOMIC DNA]</scope>
    <source>
        <strain evidence="10 11">NRRL 1336</strain>
    </source>
</reference>
<keyword evidence="2 8" id="KW-0812">Transmembrane</keyword>
<feature type="domain" description="FAD-binding FR-type" evidence="9">
    <location>
        <begin position="131"/>
        <end position="240"/>
    </location>
</feature>
<evidence type="ECO:0000256" key="1">
    <source>
        <dbReference type="ARBA" id="ARBA00004141"/>
    </source>
</evidence>
<dbReference type="Pfam" id="PF01794">
    <property type="entry name" value="Ferric_reduct"/>
    <property type="match status" value="1"/>
</dbReference>
<dbReference type="STRING" id="90262.A0A1X2IK26"/>
<feature type="transmembrane region" description="Helical" evidence="8">
    <location>
        <begin position="50"/>
        <end position="77"/>
    </location>
</feature>
<keyword evidence="7 8" id="KW-0472">Membrane</keyword>
<keyword evidence="5" id="KW-0560">Oxidoreductase</keyword>
<evidence type="ECO:0000313" key="10">
    <source>
        <dbReference type="EMBL" id="ORZ17921.1"/>
    </source>
</evidence>
<evidence type="ECO:0000256" key="7">
    <source>
        <dbReference type="ARBA" id="ARBA00023136"/>
    </source>
</evidence>
<dbReference type="InterPro" id="IPR039261">
    <property type="entry name" value="FNR_nucleotide-bd"/>
</dbReference>
<dbReference type="PROSITE" id="PS51384">
    <property type="entry name" value="FAD_FR"/>
    <property type="match status" value="1"/>
</dbReference>
<evidence type="ECO:0000313" key="11">
    <source>
        <dbReference type="Proteomes" id="UP000193560"/>
    </source>
</evidence>
<feature type="transmembrane region" description="Helical" evidence="8">
    <location>
        <begin position="89"/>
        <end position="107"/>
    </location>
</feature>